<protein>
    <submittedName>
        <fullName evidence="3">Extracellular solute-binding protein</fullName>
    </submittedName>
</protein>
<dbReference type="EMBL" id="JAMDMJ010000058">
    <property type="protein sequence ID" value="MCY9599882.1"/>
    <property type="molecule type" value="Genomic_DNA"/>
</dbReference>
<feature type="compositionally biased region" description="Basic and acidic residues" evidence="1">
    <location>
        <begin position="33"/>
        <end position="43"/>
    </location>
</feature>
<dbReference type="SUPFAM" id="SSF53850">
    <property type="entry name" value="Periplasmic binding protein-like II"/>
    <property type="match status" value="1"/>
</dbReference>
<organism evidence="3 4">
    <name type="scientific">Paenibacillus chitinolyticus</name>
    <dbReference type="NCBI Taxonomy" id="79263"/>
    <lineage>
        <taxon>Bacteria</taxon>
        <taxon>Bacillati</taxon>
        <taxon>Bacillota</taxon>
        <taxon>Bacilli</taxon>
        <taxon>Bacillales</taxon>
        <taxon>Paenibacillaceae</taxon>
        <taxon>Paenibacillus</taxon>
    </lineage>
</organism>
<dbReference type="Proteomes" id="UP001527202">
    <property type="component" value="Unassembled WGS sequence"/>
</dbReference>
<dbReference type="InterPro" id="IPR050490">
    <property type="entry name" value="Bact_solute-bd_prot1"/>
</dbReference>
<evidence type="ECO:0000313" key="3">
    <source>
        <dbReference type="EMBL" id="MCY9599882.1"/>
    </source>
</evidence>
<dbReference type="Gene3D" id="3.40.190.10">
    <property type="entry name" value="Periplasmic binding protein-like II"/>
    <property type="match status" value="1"/>
</dbReference>
<keyword evidence="2" id="KW-0732">Signal</keyword>
<name>A0ABT4FN27_9BACL</name>
<dbReference type="PROSITE" id="PS51257">
    <property type="entry name" value="PROKAR_LIPOPROTEIN"/>
    <property type="match status" value="1"/>
</dbReference>
<dbReference type="PANTHER" id="PTHR43649">
    <property type="entry name" value="ARABINOSE-BINDING PROTEIN-RELATED"/>
    <property type="match status" value="1"/>
</dbReference>
<comment type="caution">
    <text evidence="3">The sequence shown here is derived from an EMBL/GenBank/DDBJ whole genome shotgun (WGS) entry which is preliminary data.</text>
</comment>
<feature type="chain" id="PRO_5045406961" evidence="2">
    <location>
        <begin position="22"/>
        <end position="449"/>
    </location>
</feature>
<evidence type="ECO:0000256" key="1">
    <source>
        <dbReference type="SAM" id="MobiDB-lite"/>
    </source>
</evidence>
<dbReference type="Pfam" id="PF01547">
    <property type="entry name" value="SBP_bac_1"/>
    <property type="match status" value="1"/>
</dbReference>
<keyword evidence="4" id="KW-1185">Reference proteome</keyword>
<dbReference type="InterPro" id="IPR006059">
    <property type="entry name" value="SBP"/>
</dbReference>
<feature type="signal peptide" evidence="2">
    <location>
        <begin position="1"/>
        <end position="21"/>
    </location>
</feature>
<sequence>MMRKQVGVVLICAALATSACGAGESGKTGGTSNKEKPKSKEGKTVVTLSLRNPDPLFQVIEKKFEEKYPDIDLQIQSYKQPGEQWGAGDYEKYVKTTNTALLSGKGPDIVELSDLPVDKYVHSKLLVNLNEMFDQDKSLKKDEMNLNILNGLKKKDGGLYTIPTSFYLRTYIGDGDSIKKANVTIDDANWTWDQFGETARKVREKDGGGGKAKRPVFADDPGVILQEIIMDRYGELVDPATMKAKFDSNSFTDLLKSVKKMYDDKVMTSEIAEGETALFYSAAFLTLQDLVAQPYVLFSNPKLLQKPHAEGKGGIRIIPTDEFGIQANSPVKAEAWTFLSFLYSKDVQSLQDLKGFSLLKEVNDKKLDEIQKQVKAGTFKLPTGKAANISDEQFNLYKKLIQKADSYSAFDMKVLSVINEESPAYFSGQKPAEEVAKLIQNRVTTYLNE</sequence>
<reference evidence="3 4" key="1">
    <citation type="submission" date="2022-05" db="EMBL/GenBank/DDBJ databases">
        <title>Genome Sequencing of Bee-Associated Microbes.</title>
        <authorList>
            <person name="Dunlap C."/>
        </authorList>
    </citation>
    <scope>NUCLEOTIDE SEQUENCE [LARGE SCALE GENOMIC DNA]</scope>
    <source>
        <strain evidence="3 4">NRRL B-23120</strain>
    </source>
</reference>
<feature type="region of interest" description="Disordered" evidence="1">
    <location>
        <begin position="21"/>
        <end position="44"/>
    </location>
</feature>
<accession>A0ABT4FN27</accession>
<proteinExistence type="predicted"/>
<dbReference type="GeneID" id="95378675"/>
<dbReference type="PANTHER" id="PTHR43649:SF12">
    <property type="entry name" value="DIACETYLCHITOBIOSE BINDING PROTEIN DASA"/>
    <property type="match status" value="1"/>
</dbReference>
<evidence type="ECO:0000313" key="4">
    <source>
        <dbReference type="Proteomes" id="UP001527202"/>
    </source>
</evidence>
<gene>
    <name evidence="3" type="ORF">M5X16_29465</name>
</gene>
<dbReference type="RefSeq" id="WP_241688752.1">
    <property type="nucleotide sequence ID" value="NZ_CP026520.1"/>
</dbReference>
<evidence type="ECO:0000256" key="2">
    <source>
        <dbReference type="SAM" id="SignalP"/>
    </source>
</evidence>